<comment type="caution">
    <text evidence="2">The sequence shown here is derived from an EMBL/GenBank/DDBJ whole genome shotgun (WGS) entry which is preliminary data.</text>
</comment>
<gene>
    <name evidence="2" type="ORF">G2W53_023403</name>
</gene>
<sequence>MGRCHVGKQQSRVGRCSGKRRVNSKQIRGPGLREIMIGSKVDHTKYNVAEVY</sequence>
<reference evidence="2" key="1">
    <citation type="submission" date="2020-09" db="EMBL/GenBank/DDBJ databases">
        <title>Genome-Enabled Discovery of Anthraquinone Biosynthesis in Senna tora.</title>
        <authorList>
            <person name="Kang S.-H."/>
            <person name="Pandey R.P."/>
            <person name="Lee C.-M."/>
            <person name="Sim J.-S."/>
            <person name="Jeong J.-T."/>
            <person name="Choi B.-S."/>
            <person name="Jung M."/>
            <person name="Ginzburg D."/>
            <person name="Zhao K."/>
            <person name="Won S.Y."/>
            <person name="Oh T.-J."/>
            <person name="Yu Y."/>
            <person name="Kim N.-H."/>
            <person name="Lee O.R."/>
            <person name="Lee T.-H."/>
            <person name="Bashyal P."/>
            <person name="Kim T.-S."/>
            <person name="Lee W.-H."/>
            <person name="Kawkins C."/>
            <person name="Kim C.-K."/>
            <person name="Kim J.S."/>
            <person name="Ahn B.O."/>
            <person name="Rhee S.Y."/>
            <person name="Sohng J.K."/>
        </authorList>
    </citation>
    <scope>NUCLEOTIDE SEQUENCE</scope>
    <source>
        <tissue evidence="2">Leaf</tissue>
    </source>
</reference>
<dbReference type="AlphaFoldDB" id="A0A834T9H6"/>
<name>A0A834T9H6_9FABA</name>
<proteinExistence type="predicted"/>
<evidence type="ECO:0000313" key="3">
    <source>
        <dbReference type="Proteomes" id="UP000634136"/>
    </source>
</evidence>
<keyword evidence="3" id="KW-1185">Reference proteome</keyword>
<dbReference type="EMBL" id="JAAIUW010000008">
    <property type="protein sequence ID" value="KAF7817948.1"/>
    <property type="molecule type" value="Genomic_DNA"/>
</dbReference>
<protein>
    <submittedName>
        <fullName evidence="2">Uncharacterized protein</fullName>
    </submittedName>
</protein>
<dbReference type="Proteomes" id="UP000634136">
    <property type="component" value="Unassembled WGS sequence"/>
</dbReference>
<accession>A0A834T9H6</accession>
<evidence type="ECO:0000256" key="1">
    <source>
        <dbReference type="SAM" id="MobiDB-lite"/>
    </source>
</evidence>
<feature type="region of interest" description="Disordered" evidence="1">
    <location>
        <begin position="1"/>
        <end position="25"/>
    </location>
</feature>
<organism evidence="2 3">
    <name type="scientific">Senna tora</name>
    <dbReference type="NCBI Taxonomy" id="362788"/>
    <lineage>
        <taxon>Eukaryota</taxon>
        <taxon>Viridiplantae</taxon>
        <taxon>Streptophyta</taxon>
        <taxon>Embryophyta</taxon>
        <taxon>Tracheophyta</taxon>
        <taxon>Spermatophyta</taxon>
        <taxon>Magnoliopsida</taxon>
        <taxon>eudicotyledons</taxon>
        <taxon>Gunneridae</taxon>
        <taxon>Pentapetalae</taxon>
        <taxon>rosids</taxon>
        <taxon>fabids</taxon>
        <taxon>Fabales</taxon>
        <taxon>Fabaceae</taxon>
        <taxon>Caesalpinioideae</taxon>
        <taxon>Cassia clade</taxon>
        <taxon>Senna</taxon>
    </lineage>
</organism>
<evidence type="ECO:0000313" key="2">
    <source>
        <dbReference type="EMBL" id="KAF7817948.1"/>
    </source>
</evidence>